<protein>
    <submittedName>
        <fullName evidence="4">Uncharacterized protein</fullName>
    </submittedName>
</protein>
<dbReference type="EMBL" id="FRBW01000002">
    <property type="protein sequence ID" value="SHM24234.1"/>
    <property type="molecule type" value="Genomic_DNA"/>
</dbReference>
<dbReference type="RefSeq" id="WP_073012781.1">
    <property type="nucleotide sequence ID" value="NZ_FRBW01000002.1"/>
</dbReference>
<evidence type="ECO:0000256" key="1">
    <source>
        <dbReference type="SAM" id="MobiDB-lite"/>
    </source>
</evidence>
<sequence>MTTTESSPASEKPRKEVLRPLDDEARRLARGLIRSARFGALAALEPDTGHPMASRVALAPDMDGTPYILISTLSGHTAALSADARCSLLLGEPGKGDPLAHPRITLMCHAEKVERGTPDHDRMRRRYLARHPKAELYVDFPDFAFFRLKLERASLNGGFGKAFVLEQGDLVLEEALCAAFSERETGVVDHMNSDHSDAVSLYAERLAKAGKGAWKLVSVDPEGIDLKAADDMARIWFDQPLASPDQLRSELVRLVGIAREKAETAQAS</sequence>
<dbReference type="PANTHER" id="PTHR13343:SF17">
    <property type="entry name" value="CELLULAR REPRESSOR OF E1A-STIMULATED GENES, ISOFORM A"/>
    <property type="match status" value="1"/>
</dbReference>
<name>A0A1M7H6N7_9HYPH</name>
<dbReference type="Gene3D" id="3.20.180.10">
    <property type="entry name" value="PNP-oxidase-like"/>
    <property type="match status" value="1"/>
</dbReference>
<feature type="compositionally biased region" description="Basic and acidic residues" evidence="1">
    <location>
        <begin position="11"/>
        <end position="22"/>
    </location>
</feature>
<dbReference type="PANTHER" id="PTHR13343">
    <property type="entry name" value="CREG1 PROTEIN"/>
    <property type="match status" value="1"/>
</dbReference>
<dbReference type="InterPro" id="IPR019595">
    <property type="entry name" value="DUF2470"/>
</dbReference>
<feature type="domain" description="CREG-like beta-barrel" evidence="3">
    <location>
        <begin position="23"/>
        <end position="162"/>
    </location>
</feature>
<dbReference type="Pfam" id="PF13883">
    <property type="entry name" value="CREG_beta-barrel"/>
    <property type="match status" value="1"/>
</dbReference>
<dbReference type="AlphaFoldDB" id="A0A1M7H6N7"/>
<dbReference type="Proteomes" id="UP000186002">
    <property type="component" value="Unassembled WGS sequence"/>
</dbReference>
<feature type="domain" description="DUF2470" evidence="2">
    <location>
        <begin position="185"/>
        <end position="254"/>
    </location>
</feature>
<accession>A0A1M7H6N7</accession>
<feature type="region of interest" description="Disordered" evidence="1">
    <location>
        <begin position="1"/>
        <end position="22"/>
    </location>
</feature>
<dbReference type="InterPro" id="IPR037119">
    <property type="entry name" value="Haem_oxidase_HugZ-like_sf"/>
</dbReference>
<keyword evidence="5" id="KW-1185">Reference proteome</keyword>
<dbReference type="Gene3D" id="2.30.110.10">
    <property type="entry name" value="Electron Transport, Fmn-binding Protein, Chain A"/>
    <property type="match status" value="1"/>
</dbReference>
<dbReference type="Pfam" id="PF10615">
    <property type="entry name" value="DUF2470"/>
    <property type="match status" value="1"/>
</dbReference>
<proteinExistence type="predicted"/>
<organism evidence="4 5">
    <name type="scientific">Roseibium suaedae</name>
    <dbReference type="NCBI Taxonomy" id="735517"/>
    <lineage>
        <taxon>Bacteria</taxon>
        <taxon>Pseudomonadati</taxon>
        <taxon>Pseudomonadota</taxon>
        <taxon>Alphaproteobacteria</taxon>
        <taxon>Hyphomicrobiales</taxon>
        <taxon>Stappiaceae</taxon>
        <taxon>Roseibium</taxon>
    </lineage>
</organism>
<gene>
    <name evidence="4" type="ORF">SAMN05444272_2126</name>
</gene>
<dbReference type="OrthoDB" id="9814594at2"/>
<dbReference type="STRING" id="735517.SAMN05444272_2126"/>
<reference evidence="4 5" key="1">
    <citation type="submission" date="2016-11" db="EMBL/GenBank/DDBJ databases">
        <authorList>
            <person name="Jaros S."/>
            <person name="Januszkiewicz K."/>
            <person name="Wedrychowicz H."/>
        </authorList>
    </citation>
    <scope>NUCLEOTIDE SEQUENCE [LARGE SCALE GENOMIC DNA]</scope>
    <source>
        <strain evidence="4 5">DSM 22153</strain>
    </source>
</reference>
<evidence type="ECO:0000313" key="4">
    <source>
        <dbReference type="EMBL" id="SHM24234.1"/>
    </source>
</evidence>
<dbReference type="SUPFAM" id="SSF50475">
    <property type="entry name" value="FMN-binding split barrel"/>
    <property type="match status" value="1"/>
</dbReference>
<dbReference type="InterPro" id="IPR055343">
    <property type="entry name" value="CREG_beta-barrel"/>
</dbReference>
<evidence type="ECO:0000313" key="5">
    <source>
        <dbReference type="Proteomes" id="UP000186002"/>
    </source>
</evidence>
<evidence type="ECO:0000259" key="3">
    <source>
        <dbReference type="Pfam" id="PF13883"/>
    </source>
</evidence>
<dbReference type="GO" id="GO:0005737">
    <property type="term" value="C:cytoplasm"/>
    <property type="evidence" value="ECO:0007669"/>
    <property type="project" value="UniProtKB-ARBA"/>
</dbReference>
<dbReference type="InterPro" id="IPR012349">
    <property type="entry name" value="Split_barrel_FMN-bd"/>
</dbReference>
<evidence type="ECO:0000259" key="2">
    <source>
        <dbReference type="Pfam" id="PF10615"/>
    </source>
</evidence>